<accession>A0A9D1TYZ8</accession>
<evidence type="ECO:0000256" key="10">
    <source>
        <dbReference type="ARBA" id="ARBA00023004"/>
    </source>
</evidence>
<dbReference type="GO" id="GO:0005886">
    <property type="term" value="C:plasma membrane"/>
    <property type="evidence" value="ECO:0007669"/>
    <property type="project" value="UniProtKB-SubCell"/>
</dbReference>
<comment type="similarity">
    <text evidence="2">Belongs to the cytochrome ubiquinol oxidase subunit 2 family.</text>
</comment>
<name>A0A9D1TYZ8_9BACT</name>
<evidence type="ECO:0000256" key="6">
    <source>
        <dbReference type="ARBA" id="ARBA00022692"/>
    </source>
</evidence>
<evidence type="ECO:0000313" key="14">
    <source>
        <dbReference type="Proteomes" id="UP000823926"/>
    </source>
</evidence>
<proteinExistence type="inferred from homology"/>
<evidence type="ECO:0000256" key="4">
    <source>
        <dbReference type="ARBA" id="ARBA00022475"/>
    </source>
</evidence>
<feature type="transmembrane region" description="Helical" evidence="12">
    <location>
        <begin position="222"/>
        <end position="244"/>
    </location>
</feature>
<dbReference type="GO" id="GO:0009055">
    <property type="term" value="F:electron transfer activity"/>
    <property type="evidence" value="ECO:0007669"/>
    <property type="project" value="TreeGrafter"/>
</dbReference>
<feature type="transmembrane region" description="Helical" evidence="12">
    <location>
        <begin position="264"/>
        <end position="287"/>
    </location>
</feature>
<evidence type="ECO:0000256" key="3">
    <source>
        <dbReference type="ARBA" id="ARBA00022448"/>
    </source>
</evidence>
<feature type="transmembrane region" description="Helical" evidence="12">
    <location>
        <begin position="12"/>
        <end position="38"/>
    </location>
</feature>
<evidence type="ECO:0000256" key="8">
    <source>
        <dbReference type="ARBA" id="ARBA00022982"/>
    </source>
</evidence>
<sequence length="383" mass="42523">METLTLLQHYWWFLVALLGALLVFLLFVQGGQSFLFSIGKTNEEKSLMVNALGRKWEFTFTTLVTFGGAFFASFPLFYSTSFGGAFYVWMAILLVFVIQAVSYEFRSKAGNFLGLKTYDTFLFINGCLGPLLIGTAVGTFFTGANFAVDTANIGNIDAAAATISHWTTPWHGLEAVLDYRNLSLGLAVLFLARSLGLLYFLNTIDDATLCDRSRRALRGNAIAFLVFFLLFFVSILFATGWSVNPETGIITPEPYKYLHNLLEMPVVLILCLLGVVGVLWGLALGLFTQSRKGIWPAGIGTVLAVLSLLLIAGWNNTAYYPSLADPQSSLTIYNSSSSEFTLSAMSIVSILIPFVVAYIWYSWRSINRKRLTHTEIEQTDEKY</sequence>
<feature type="transmembrane region" description="Helical" evidence="12">
    <location>
        <begin position="294"/>
        <end position="314"/>
    </location>
</feature>
<comment type="caution">
    <text evidence="13">The sequence shown here is derived from an EMBL/GenBank/DDBJ whole genome shotgun (WGS) entry which is preliminary data.</text>
</comment>
<evidence type="ECO:0000256" key="5">
    <source>
        <dbReference type="ARBA" id="ARBA00022617"/>
    </source>
</evidence>
<dbReference type="AlphaFoldDB" id="A0A9D1TYZ8"/>
<keyword evidence="10" id="KW-0408">Iron</keyword>
<organism evidence="13 14">
    <name type="scientific">Candidatus Rikenella faecigallinarum</name>
    <dbReference type="NCBI Taxonomy" id="2838745"/>
    <lineage>
        <taxon>Bacteria</taxon>
        <taxon>Pseudomonadati</taxon>
        <taxon>Bacteroidota</taxon>
        <taxon>Bacteroidia</taxon>
        <taxon>Bacteroidales</taxon>
        <taxon>Rikenellaceae</taxon>
        <taxon>Rikenella</taxon>
    </lineage>
</organism>
<feature type="transmembrane region" description="Helical" evidence="12">
    <location>
        <begin position="182"/>
        <end position="201"/>
    </location>
</feature>
<dbReference type="EMBL" id="DXHL01000032">
    <property type="protein sequence ID" value="HIW11225.1"/>
    <property type="molecule type" value="Genomic_DNA"/>
</dbReference>
<dbReference type="GO" id="GO:0046872">
    <property type="term" value="F:metal ion binding"/>
    <property type="evidence" value="ECO:0007669"/>
    <property type="project" value="UniProtKB-KW"/>
</dbReference>
<reference evidence="13" key="2">
    <citation type="submission" date="2021-04" db="EMBL/GenBank/DDBJ databases">
        <authorList>
            <person name="Gilroy R."/>
        </authorList>
    </citation>
    <scope>NUCLEOTIDE SEQUENCE</scope>
    <source>
        <strain evidence="13">ChiBcec15-1070</strain>
    </source>
</reference>
<evidence type="ECO:0000313" key="13">
    <source>
        <dbReference type="EMBL" id="HIW11225.1"/>
    </source>
</evidence>
<keyword evidence="7" id="KW-0479">Metal-binding</keyword>
<keyword evidence="11 12" id="KW-0472">Membrane</keyword>
<feature type="transmembrane region" description="Helical" evidence="12">
    <location>
        <begin position="84"/>
        <end position="101"/>
    </location>
</feature>
<evidence type="ECO:0000256" key="11">
    <source>
        <dbReference type="ARBA" id="ARBA00023136"/>
    </source>
</evidence>
<keyword evidence="4" id="KW-1003">Cell membrane</keyword>
<dbReference type="GO" id="GO:0019646">
    <property type="term" value="P:aerobic electron transport chain"/>
    <property type="evidence" value="ECO:0007669"/>
    <property type="project" value="TreeGrafter"/>
</dbReference>
<gene>
    <name evidence="13" type="primary">cydB</name>
    <name evidence="13" type="ORF">H9888_07000</name>
</gene>
<dbReference type="Proteomes" id="UP000823926">
    <property type="component" value="Unassembled WGS sequence"/>
</dbReference>
<keyword evidence="5" id="KW-0349">Heme</keyword>
<dbReference type="Pfam" id="PF02322">
    <property type="entry name" value="Cyt_bd_oxida_II"/>
    <property type="match status" value="1"/>
</dbReference>
<protein>
    <submittedName>
        <fullName evidence="13">Cytochrome d ubiquinol oxidase subunit II</fullName>
    </submittedName>
</protein>
<evidence type="ECO:0000256" key="1">
    <source>
        <dbReference type="ARBA" id="ARBA00004651"/>
    </source>
</evidence>
<dbReference type="GO" id="GO:0016682">
    <property type="term" value="F:oxidoreductase activity, acting on diphenols and related substances as donors, oxygen as acceptor"/>
    <property type="evidence" value="ECO:0007669"/>
    <property type="project" value="TreeGrafter"/>
</dbReference>
<feature type="transmembrane region" description="Helical" evidence="12">
    <location>
        <begin position="122"/>
        <end position="141"/>
    </location>
</feature>
<dbReference type="GO" id="GO:0070069">
    <property type="term" value="C:cytochrome complex"/>
    <property type="evidence" value="ECO:0007669"/>
    <property type="project" value="TreeGrafter"/>
</dbReference>
<evidence type="ECO:0000256" key="7">
    <source>
        <dbReference type="ARBA" id="ARBA00022723"/>
    </source>
</evidence>
<evidence type="ECO:0000256" key="2">
    <source>
        <dbReference type="ARBA" id="ARBA00007543"/>
    </source>
</evidence>
<keyword evidence="3" id="KW-0813">Transport</keyword>
<keyword evidence="6 12" id="KW-0812">Transmembrane</keyword>
<keyword evidence="9 12" id="KW-1133">Transmembrane helix</keyword>
<evidence type="ECO:0000256" key="12">
    <source>
        <dbReference type="SAM" id="Phobius"/>
    </source>
</evidence>
<keyword evidence="8" id="KW-0249">Electron transport</keyword>
<reference evidence="13" key="1">
    <citation type="journal article" date="2021" name="PeerJ">
        <title>Extensive microbial diversity within the chicken gut microbiome revealed by metagenomics and culture.</title>
        <authorList>
            <person name="Gilroy R."/>
            <person name="Ravi A."/>
            <person name="Getino M."/>
            <person name="Pursley I."/>
            <person name="Horton D.L."/>
            <person name="Alikhan N.F."/>
            <person name="Baker D."/>
            <person name="Gharbi K."/>
            <person name="Hall N."/>
            <person name="Watson M."/>
            <person name="Adriaenssens E.M."/>
            <person name="Foster-Nyarko E."/>
            <person name="Jarju S."/>
            <person name="Secka A."/>
            <person name="Antonio M."/>
            <person name="Oren A."/>
            <person name="Chaudhuri R.R."/>
            <person name="La Ragione R."/>
            <person name="Hildebrand F."/>
            <person name="Pallen M.J."/>
        </authorList>
    </citation>
    <scope>NUCLEOTIDE SEQUENCE</scope>
    <source>
        <strain evidence="13">ChiBcec15-1070</strain>
    </source>
</reference>
<evidence type="ECO:0000256" key="9">
    <source>
        <dbReference type="ARBA" id="ARBA00022989"/>
    </source>
</evidence>
<comment type="subcellular location">
    <subcellularLocation>
        <location evidence="1">Cell membrane</location>
        <topology evidence="1">Multi-pass membrane protein</topology>
    </subcellularLocation>
</comment>
<dbReference type="PANTHER" id="PTHR43141:SF5">
    <property type="entry name" value="CYTOCHROME BD-I UBIQUINOL OXIDASE SUBUNIT 2"/>
    <property type="match status" value="1"/>
</dbReference>
<feature type="transmembrane region" description="Helical" evidence="12">
    <location>
        <begin position="340"/>
        <end position="361"/>
    </location>
</feature>
<dbReference type="InterPro" id="IPR003317">
    <property type="entry name" value="Cyt-d_oxidase_su2"/>
</dbReference>
<dbReference type="PANTHER" id="PTHR43141">
    <property type="entry name" value="CYTOCHROME BD2 SUBUNIT II"/>
    <property type="match status" value="1"/>
</dbReference>
<dbReference type="NCBIfam" id="TIGR00203">
    <property type="entry name" value="cydB"/>
    <property type="match status" value="1"/>
</dbReference>
<feature type="transmembrane region" description="Helical" evidence="12">
    <location>
        <begin position="58"/>
        <end position="78"/>
    </location>
</feature>